<organism evidence="5 6">
    <name type="scientific">Paraconiothyrium brasiliense</name>
    <dbReference type="NCBI Taxonomy" id="300254"/>
    <lineage>
        <taxon>Eukaryota</taxon>
        <taxon>Fungi</taxon>
        <taxon>Dikarya</taxon>
        <taxon>Ascomycota</taxon>
        <taxon>Pezizomycotina</taxon>
        <taxon>Dothideomycetes</taxon>
        <taxon>Pleosporomycetidae</taxon>
        <taxon>Pleosporales</taxon>
        <taxon>Massarineae</taxon>
        <taxon>Didymosphaeriaceae</taxon>
        <taxon>Paraconiothyrium</taxon>
    </lineage>
</organism>
<dbReference type="PANTHER" id="PTHR33365:SF11">
    <property type="entry name" value="TAT PATHWAY SIGNAL SEQUENCE"/>
    <property type="match status" value="1"/>
</dbReference>
<comment type="pathway">
    <text evidence="1">Mycotoxin biosynthesis.</text>
</comment>
<dbReference type="InterPro" id="IPR021765">
    <property type="entry name" value="UstYa-like"/>
</dbReference>
<evidence type="ECO:0000256" key="1">
    <source>
        <dbReference type="ARBA" id="ARBA00004685"/>
    </source>
</evidence>
<evidence type="ECO:0000256" key="2">
    <source>
        <dbReference type="ARBA" id="ARBA00023002"/>
    </source>
</evidence>
<proteinExistence type="inferred from homology"/>
<gene>
    <name evidence="5" type="ORF">SLS60_011500</name>
</gene>
<keyword evidence="6" id="KW-1185">Reference proteome</keyword>
<name>A0ABR3QIE3_9PLEO</name>
<comment type="similarity">
    <text evidence="3">Belongs to the ustYa family.</text>
</comment>
<comment type="caution">
    <text evidence="5">The sequence shown here is derived from an EMBL/GenBank/DDBJ whole genome shotgun (WGS) entry which is preliminary data.</text>
</comment>
<dbReference type="PANTHER" id="PTHR33365">
    <property type="entry name" value="YALI0B05434P"/>
    <property type="match status" value="1"/>
</dbReference>
<feature type="region of interest" description="Disordered" evidence="4">
    <location>
        <begin position="1"/>
        <end position="28"/>
    </location>
</feature>
<protein>
    <submittedName>
        <fullName evidence="5">Uncharacterized protein</fullName>
    </submittedName>
</protein>
<feature type="compositionally biased region" description="Low complexity" evidence="4">
    <location>
        <begin position="8"/>
        <end position="17"/>
    </location>
</feature>
<feature type="region of interest" description="Disordered" evidence="4">
    <location>
        <begin position="69"/>
        <end position="93"/>
    </location>
</feature>
<keyword evidence="2" id="KW-0560">Oxidoreductase</keyword>
<evidence type="ECO:0000256" key="4">
    <source>
        <dbReference type="SAM" id="MobiDB-lite"/>
    </source>
</evidence>
<evidence type="ECO:0000313" key="5">
    <source>
        <dbReference type="EMBL" id="KAL1591908.1"/>
    </source>
</evidence>
<evidence type="ECO:0000313" key="6">
    <source>
        <dbReference type="Proteomes" id="UP001521785"/>
    </source>
</evidence>
<feature type="compositionally biased region" description="Polar residues" evidence="4">
    <location>
        <begin position="236"/>
        <end position="245"/>
    </location>
</feature>
<reference evidence="5 6" key="1">
    <citation type="submission" date="2024-02" db="EMBL/GenBank/DDBJ databases">
        <title>De novo assembly and annotation of 12 fungi associated with fruit tree decline syndrome in Ontario, Canada.</title>
        <authorList>
            <person name="Sulman M."/>
            <person name="Ellouze W."/>
            <person name="Ilyukhin E."/>
        </authorList>
    </citation>
    <scope>NUCLEOTIDE SEQUENCE [LARGE SCALE GENOMIC DNA]</scope>
    <source>
        <strain evidence="5 6">M42-189</strain>
    </source>
</reference>
<dbReference type="Pfam" id="PF11807">
    <property type="entry name" value="UstYa"/>
    <property type="match status" value="1"/>
</dbReference>
<dbReference type="Proteomes" id="UP001521785">
    <property type="component" value="Unassembled WGS sequence"/>
</dbReference>
<accession>A0ABR3QIE3</accession>
<sequence>MKSVLKSAAETPAEPATGPNNVAEHPRVSQALRRVKTVDFTEAEATRIRTLPLSKSWLSDTVLNACDEDESQGSLPAKSRCAVRGEPSFSRPGPKGRLVVPAVTKTEVHVITLAPTCELEVLPHELDIATANPTTQNVQPPDNSYAVVREDIPAEGKQEFPSQDSVTFLALRTPSPVTKCDLEGVNSKVSEWDWGQDLDSESSAPQIIIFPDDEGHAHAVTSMTDVEGDAAKRVPPNSQKTSSALSCPPSTPAIARPSRPPSHDKPGSVGKLRANSRKNSDEDTVLDVPISKAKLTISTTSSNKSKKPLADRRLSNVDDFEVKFRGHRDSVTMARSRLLAHRRVSPEVLEFSTTAKKRMHANNRGISEEEIANTNIASRELFRSHEFATLASSSPTARLGSSSPILSHNSGVLWGFKRSSVSQQIVGFKPDPIFAPENASDFWSIETQQAWLDIVPEGLGYVEVKEPSRYSNLPKPIHDYANQTVFTTSMTHQLHCLYTMLEAYNTLQVSVALGFRNQIKMPWHINHCFEYIRQAIMCAGDVALEGAATTFPGDPVSGEDLGGSDGWDAKHVCKDFGQVYAYLEERTVNHVKWIKSDE</sequence>
<evidence type="ECO:0000256" key="3">
    <source>
        <dbReference type="ARBA" id="ARBA00035112"/>
    </source>
</evidence>
<feature type="region of interest" description="Disordered" evidence="4">
    <location>
        <begin position="227"/>
        <end position="285"/>
    </location>
</feature>
<dbReference type="EMBL" id="JAKJXO020000022">
    <property type="protein sequence ID" value="KAL1591908.1"/>
    <property type="molecule type" value="Genomic_DNA"/>
</dbReference>